<proteinExistence type="predicted"/>
<dbReference type="AlphaFoldDB" id="A0A3G1KM43"/>
<evidence type="ECO:0000313" key="1">
    <source>
        <dbReference type="EMBL" id="ATW23513.1"/>
    </source>
</evidence>
<dbReference type="RefSeq" id="WP_148132660.1">
    <property type="nucleotide sequence ID" value="NZ_CP017634.1"/>
</dbReference>
<dbReference type="InterPro" id="IPR021359">
    <property type="entry name" value="DUF2812"/>
</dbReference>
<dbReference type="Proteomes" id="UP000323521">
    <property type="component" value="Chromosome"/>
</dbReference>
<sequence>MSKTVRRFMQDDIWNLGRNESWFSDMAKKGLHLRRIGLFFATFEKAEPQKTKFSFGNEVIYVEYFGKAQAEDIIALLPQAFAK</sequence>
<name>A0A3G1KM43_FORW1</name>
<dbReference type="KEGG" id="fwa:DCMF_00730"/>
<accession>A0A3G1KM43</accession>
<evidence type="ECO:0000313" key="2">
    <source>
        <dbReference type="Proteomes" id="UP000323521"/>
    </source>
</evidence>
<dbReference type="Pfam" id="PF11193">
    <property type="entry name" value="DUF2812"/>
    <property type="match status" value="1"/>
</dbReference>
<reference evidence="1 2" key="1">
    <citation type="submission" date="2016-10" db="EMBL/GenBank/DDBJ databases">
        <title>Complete Genome Sequence of Peptococcaceae strain DCMF.</title>
        <authorList>
            <person name="Edwards R.J."/>
            <person name="Holland S.I."/>
            <person name="Deshpande N.P."/>
            <person name="Wong Y.K."/>
            <person name="Ertan H."/>
            <person name="Manefield M."/>
            <person name="Russell T.L."/>
            <person name="Lee M.J."/>
        </authorList>
    </citation>
    <scope>NUCLEOTIDE SEQUENCE [LARGE SCALE GENOMIC DNA]</scope>
    <source>
        <strain evidence="1 2">DCMF</strain>
    </source>
</reference>
<protein>
    <submittedName>
        <fullName evidence="1">Uncharacterized protein</fullName>
    </submittedName>
</protein>
<gene>
    <name evidence="1" type="ORF">DCMF_00730</name>
</gene>
<dbReference type="OrthoDB" id="1650893at2"/>
<dbReference type="EMBL" id="CP017634">
    <property type="protein sequence ID" value="ATW23513.1"/>
    <property type="molecule type" value="Genomic_DNA"/>
</dbReference>
<organism evidence="1 2">
    <name type="scientific">Formimonas warabiya</name>
    <dbReference type="NCBI Taxonomy" id="1761012"/>
    <lineage>
        <taxon>Bacteria</taxon>
        <taxon>Bacillati</taxon>
        <taxon>Bacillota</taxon>
        <taxon>Clostridia</taxon>
        <taxon>Eubacteriales</taxon>
        <taxon>Peptococcaceae</taxon>
        <taxon>Candidatus Formimonas</taxon>
    </lineage>
</organism>
<keyword evidence="2" id="KW-1185">Reference proteome</keyword>